<protein>
    <recommendedName>
        <fullName evidence="3">LysM domain-containing protein</fullName>
    </recommendedName>
</protein>
<evidence type="ECO:0000256" key="1">
    <source>
        <dbReference type="ARBA" id="ARBA00004430"/>
    </source>
</evidence>
<evidence type="ECO:0000256" key="2">
    <source>
        <dbReference type="SAM" id="SignalP"/>
    </source>
</evidence>
<dbReference type="AlphaFoldDB" id="A0A2V0PGG9"/>
<feature type="domain" description="LysM" evidence="3">
    <location>
        <begin position="364"/>
        <end position="409"/>
    </location>
</feature>
<dbReference type="InterPro" id="IPR000668">
    <property type="entry name" value="Peptidase_C1A_C"/>
</dbReference>
<organism evidence="4 5">
    <name type="scientific">Raphidocelis subcapitata</name>
    <dbReference type="NCBI Taxonomy" id="307507"/>
    <lineage>
        <taxon>Eukaryota</taxon>
        <taxon>Viridiplantae</taxon>
        <taxon>Chlorophyta</taxon>
        <taxon>core chlorophytes</taxon>
        <taxon>Chlorophyceae</taxon>
        <taxon>CS clade</taxon>
        <taxon>Sphaeropleales</taxon>
        <taxon>Selenastraceae</taxon>
        <taxon>Raphidocelis</taxon>
    </lineage>
</organism>
<dbReference type="GO" id="GO:0005930">
    <property type="term" value="C:axoneme"/>
    <property type="evidence" value="ECO:0007669"/>
    <property type="project" value="UniProtKB-SubCell"/>
</dbReference>
<dbReference type="Gene3D" id="3.90.70.10">
    <property type="entry name" value="Cysteine proteinases"/>
    <property type="match status" value="1"/>
</dbReference>
<evidence type="ECO:0000313" key="4">
    <source>
        <dbReference type="EMBL" id="GBF98856.1"/>
    </source>
</evidence>
<reference evidence="4 5" key="1">
    <citation type="journal article" date="2018" name="Sci. Rep.">
        <title>Raphidocelis subcapitata (=Pseudokirchneriella subcapitata) provides an insight into genome evolution and environmental adaptations in the Sphaeropleales.</title>
        <authorList>
            <person name="Suzuki S."/>
            <person name="Yamaguchi H."/>
            <person name="Nakajima N."/>
            <person name="Kawachi M."/>
        </authorList>
    </citation>
    <scope>NUCLEOTIDE SEQUENCE [LARGE SCALE GENOMIC DNA]</scope>
    <source>
        <strain evidence="4 5">NIES-35</strain>
    </source>
</reference>
<keyword evidence="5" id="KW-1185">Reference proteome</keyword>
<feature type="signal peptide" evidence="2">
    <location>
        <begin position="1"/>
        <end position="32"/>
    </location>
</feature>
<dbReference type="InterPro" id="IPR025660">
    <property type="entry name" value="Pept_his_AS"/>
</dbReference>
<dbReference type="InParanoid" id="A0A2V0PGG9"/>
<dbReference type="SUPFAM" id="SSF52058">
    <property type="entry name" value="L domain-like"/>
    <property type="match status" value="1"/>
</dbReference>
<dbReference type="InterPro" id="IPR046959">
    <property type="entry name" value="PRK1-6/SRF4-like"/>
</dbReference>
<dbReference type="STRING" id="307507.A0A2V0PGG9"/>
<dbReference type="SUPFAM" id="SSF54001">
    <property type="entry name" value="Cysteine proteinases"/>
    <property type="match status" value="1"/>
</dbReference>
<dbReference type="Proteomes" id="UP000247498">
    <property type="component" value="Unassembled WGS sequence"/>
</dbReference>
<sequence>MGSPSLKHGVAGGWARLAACCLLLLGLPWTSGQGLLIAPAPANATRDAAAALAARWGDAKALREAVRAKGVAAACSSAGAACAPAAGGRGKSAADAAVLALATSPAAFSSADLRDTRGARVLGPAMDQRPCQAGPAFAVLAAAEAAAARGSGADVDRAVGHLSVADLAFCSPPGQRGCSSGAPLASVLAALQKRGASLRLEHCLPFRGDAAPACNATCDRTGPATGPGRWSAKPLAAAWDVQRHIRAHGAVVTRFDIYNDFAPFFANASARGDGGAVYAPGPAAALQAHHAVALVGYDNDGGYWVARNSWGPAFGHNGNFKVKYGTAGVLSPGDTFGLGWAPTSGPRRNDSLPVAPSTQRPGCSVYKAREGDYLSSIAARAGVPLESLLADNAVAISDLDALAGRDLLICPPAGAGQLAALRAVKAAVDPSGLAAFFGGPAGGGKEGAAFCAWDGVRCDAAGDVVAVALNSTACAGGAACGGALPPAAALSGLPKLRALSFGALGLKGSLPADWSTLGGLEEVEVAGNRGLAGALPAAWGGLSGLKRLSLRNNALEGPVPAGWGDLSALSELQLGGNPGLTGCLPGALARLAGAPGAIEGTAISRAACDER</sequence>
<dbReference type="GO" id="GO:0006508">
    <property type="term" value="P:proteolysis"/>
    <property type="evidence" value="ECO:0007669"/>
    <property type="project" value="InterPro"/>
</dbReference>
<dbReference type="GO" id="GO:0008234">
    <property type="term" value="F:cysteine-type peptidase activity"/>
    <property type="evidence" value="ECO:0007669"/>
    <property type="project" value="InterPro"/>
</dbReference>
<proteinExistence type="predicted"/>
<dbReference type="CDD" id="cd00118">
    <property type="entry name" value="LysM"/>
    <property type="match status" value="1"/>
</dbReference>
<accession>A0A2V0PGG9</accession>
<comment type="subcellular location">
    <subcellularLocation>
        <location evidence="1">Cytoplasm</location>
        <location evidence="1">Cytoskeleton</location>
        <location evidence="1">Cilium axoneme</location>
    </subcellularLocation>
</comment>
<dbReference type="PANTHER" id="PTHR48007">
    <property type="entry name" value="LEUCINE-RICH REPEAT RECEPTOR-LIKE PROTEIN KINASE PXC1"/>
    <property type="match status" value="1"/>
</dbReference>
<dbReference type="SMART" id="SM00645">
    <property type="entry name" value="Pept_C1"/>
    <property type="match status" value="1"/>
</dbReference>
<dbReference type="PROSITE" id="PS00639">
    <property type="entry name" value="THIOL_PROTEASE_HIS"/>
    <property type="match status" value="1"/>
</dbReference>
<dbReference type="EMBL" id="BDRX01000137">
    <property type="protein sequence ID" value="GBF98856.1"/>
    <property type="molecule type" value="Genomic_DNA"/>
</dbReference>
<dbReference type="PANTHER" id="PTHR48007:SF4">
    <property type="entry name" value="LEUCINE-RICH REPEAT RECEPTOR-LIKE PROTEIN KINASE PXC1"/>
    <property type="match status" value="1"/>
</dbReference>
<name>A0A2V0PGG9_9CHLO</name>
<dbReference type="Gene3D" id="3.80.10.10">
    <property type="entry name" value="Ribonuclease Inhibitor"/>
    <property type="match status" value="1"/>
</dbReference>
<feature type="chain" id="PRO_5015841329" description="LysM domain-containing protein" evidence="2">
    <location>
        <begin position="33"/>
        <end position="611"/>
    </location>
</feature>
<comment type="caution">
    <text evidence="4">The sequence shown here is derived from an EMBL/GenBank/DDBJ whole genome shotgun (WGS) entry which is preliminary data.</text>
</comment>
<dbReference type="OrthoDB" id="543142at2759"/>
<gene>
    <name evidence="4" type="ORF">Rsub_11460</name>
</gene>
<dbReference type="InterPro" id="IPR018392">
    <property type="entry name" value="LysM"/>
</dbReference>
<keyword evidence="2" id="KW-0732">Signal</keyword>
<dbReference type="InterPro" id="IPR032675">
    <property type="entry name" value="LRR_dom_sf"/>
</dbReference>
<dbReference type="PROSITE" id="PS51782">
    <property type="entry name" value="LYSM"/>
    <property type="match status" value="1"/>
</dbReference>
<dbReference type="Pfam" id="PF00112">
    <property type="entry name" value="Peptidase_C1"/>
    <property type="match status" value="1"/>
</dbReference>
<dbReference type="InterPro" id="IPR038765">
    <property type="entry name" value="Papain-like_cys_pep_sf"/>
</dbReference>
<evidence type="ECO:0000259" key="3">
    <source>
        <dbReference type="PROSITE" id="PS51782"/>
    </source>
</evidence>
<evidence type="ECO:0000313" key="5">
    <source>
        <dbReference type="Proteomes" id="UP000247498"/>
    </source>
</evidence>